<dbReference type="RefSeq" id="WP_270147800.1">
    <property type="nucleotide sequence ID" value="NZ_CP115450.1"/>
</dbReference>
<proteinExistence type="predicted"/>
<dbReference type="Proteomes" id="UP001212821">
    <property type="component" value="Chromosome"/>
</dbReference>
<evidence type="ECO:0000313" key="2">
    <source>
        <dbReference type="Proteomes" id="UP001212821"/>
    </source>
</evidence>
<accession>A0ABY7Q9P8</accession>
<gene>
    <name evidence="1" type="ORF">O1G21_28980</name>
</gene>
<reference evidence="2" key="1">
    <citation type="submission" date="2022-12" db="EMBL/GenBank/DDBJ databases">
        <authorList>
            <person name="Mo P."/>
        </authorList>
    </citation>
    <scope>NUCLEOTIDE SEQUENCE [LARGE SCALE GENOMIC DNA]</scope>
    <source>
        <strain evidence="2">HUAS 3-15</strain>
    </source>
</reference>
<sequence length="287" mass="31571">MSILAENTEQVLTESRTMRAATVERTDVLTKVKALVLLPDGVHATTELVAGFYEVSTETIKSLVKDHRAELVENGYHVLSGAERAEFVRSLGDLTLPPARHIALFTRRTVLNVGQLLTGSDVAHRVREYLLNVEESASTAARSEAVDRAELAALQMRVLAAAGGIVDAKWLELKARHVAARALGEEPEVAPEDRPLYVPDFLRGKGLKKVDILSVQSWFGRRAAALYEAEYGERPGMRTEDTERGSVRETVAWTYAALPVFEETWNRYYAAQFPQAPVQLSIAGGAA</sequence>
<keyword evidence="2" id="KW-1185">Reference proteome</keyword>
<organism evidence="1 2">
    <name type="scientific">Kitasatospora cathayae</name>
    <dbReference type="NCBI Taxonomy" id="3004092"/>
    <lineage>
        <taxon>Bacteria</taxon>
        <taxon>Bacillati</taxon>
        <taxon>Actinomycetota</taxon>
        <taxon>Actinomycetes</taxon>
        <taxon>Kitasatosporales</taxon>
        <taxon>Streptomycetaceae</taxon>
        <taxon>Kitasatospora</taxon>
    </lineage>
</organism>
<evidence type="ECO:0000313" key="1">
    <source>
        <dbReference type="EMBL" id="WBP89473.1"/>
    </source>
</evidence>
<name>A0ABY7Q9P8_9ACTN</name>
<dbReference type="EMBL" id="CP115450">
    <property type="protein sequence ID" value="WBP89473.1"/>
    <property type="molecule type" value="Genomic_DNA"/>
</dbReference>
<protein>
    <submittedName>
        <fullName evidence="1">Uncharacterized protein</fullName>
    </submittedName>
</protein>